<reference evidence="2" key="1">
    <citation type="submission" date="2020-01" db="EMBL/GenBank/DDBJ databases">
        <authorList>
            <person name="Fang Y."/>
            <person name="Sun R."/>
            <person name="Nie L."/>
            <person name="He J."/>
            <person name="Hao L."/>
            <person name="Wang L."/>
            <person name="Su S."/>
            <person name="Lv E."/>
            <person name="Zhang Z."/>
            <person name="Xie R."/>
            <person name="Liu H."/>
        </authorList>
    </citation>
    <scope>NUCLEOTIDE SEQUENCE [LARGE SCALE GENOMIC DNA]</scope>
    <source>
        <strain evidence="2">XCT-53</strain>
    </source>
</reference>
<evidence type="ECO:0000313" key="1">
    <source>
        <dbReference type="EMBL" id="NBN78698.1"/>
    </source>
</evidence>
<comment type="caution">
    <text evidence="1">The sequence shown here is derived from an EMBL/GenBank/DDBJ whole genome shotgun (WGS) entry which is preliminary data.</text>
</comment>
<dbReference type="RefSeq" id="WP_161676180.1">
    <property type="nucleotide sequence ID" value="NZ_JAABLP010000003.1"/>
</dbReference>
<proteinExistence type="predicted"/>
<name>A0A7X5F2R1_9HYPH</name>
<sequence length="103" mass="10892">MTDARAFHADFAPFGARSLLTLFVSAQAVHRARALGRAMLTPADVAGLAGCRVAAARDVMSGARRRVEADDLDRLAGFCGLTYGDFQERARHWSQGGAGDVAA</sequence>
<accession>A0A7X5F2R1</accession>
<protein>
    <submittedName>
        <fullName evidence="1">Uncharacterized protein</fullName>
    </submittedName>
</protein>
<organism evidence="1 2">
    <name type="scientific">Pannonibacter tanglangensis</name>
    <dbReference type="NCBI Taxonomy" id="2750084"/>
    <lineage>
        <taxon>Bacteria</taxon>
        <taxon>Pseudomonadati</taxon>
        <taxon>Pseudomonadota</taxon>
        <taxon>Alphaproteobacteria</taxon>
        <taxon>Hyphomicrobiales</taxon>
        <taxon>Stappiaceae</taxon>
        <taxon>Pannonibacter</taxon>
    </lineage>
</organism>
<keyword evidence="2" id="KW-1185">Reference proteome</keyword>
<dbReference type="Proteomes" id="UP000586722">
    <property type="component" value="Unassembled WGS sequence"/>
</dbReference>
<gene>
    <name evidence="1" type="ORF">GWI72_10510</name>
</gene>
<dbReference type="EMBL" id="JAABLQ010000001">
    <property type="protein sequence ID" value="NBN78698.1"/>
    <property type="molecule type" value="Genomic_DNA"/>
</dbReference>
<evidence type="ECO:0000313" key="2">
    <source>
        <dbReference type="Proteomes" id="UP000586722"/>
    </source>
</evidence>
<dbReference type="AlphaFoldDB" id="A0A7X5F2R1"/>